<dbReference type="GeneID" id="28900358"/>
<dbReference type="STRING" id="1328760.A0A165FY89"/>
<dbReference type="GO" id="GO:0016531">
    <property type="term" value="F:copper chaperone activity"/>
    <property type="evidence" value="ECO:0007669"/>
    <property type="project" value="TreeGrafter"/>
</dbReference>
<dbReference type="PANTHER" id="PTHR46365">
    <property type="entry name" value="COPPER TRANSPORT PROTEIN ATOX1"/>
    <property type="match status" value="1"/>
</dbReference>
<dbReference type="InterPro" id="IPR051881">
    <property type="entry name" value="Copper_transport_ATOX1-like"/>
</dbReference>
<evidence type="ECO:0000256" key="4">
    <source>
        <dbReference type="ARBA" id="ARBA00023008"/>
    </source>
</evidence>
<dbReference type="InParanoid" id="A0A165FY89"/>
<evidence type="ECO:0000256" key="2">
    <source>
        <dbReference type="ARBA" id="ARBA00022723"/>
    </source>
</evidence>
<keyword evidence="6" id="KW-0143">Chaperone</keyword>
<dbReference type="SUPFAM" id="SSF55008">
    <property type="entry name" value="HMA, heavy metal-associated domain"/>
    <property type="match status" value="1"/>
</dbReference>
<dbReference type="OMA" id="YEFDIAM"/>
<dbReference type="InterPro" id="IPR006121">
    <property type="entry name" value="HMA_dom"/>
</dbReference>
<dbReference type="PROSITE" id="PS50846">
    <property type="entry name" value="HMA_2"/>
    <property type="match status" value="1"/>
</dbReference>
<sequence>MAEHKYFFNVTMSCDGCSNAIKRVLGRLEGVKSFDIQREAQTADVVTEESVPFEKVLQTIKNTGKKVNSAKADGVDMAV</sequence>
<keyword evidence="2" id="KW-0479">Metal-binding</keyword>
<name>A0A165FY89_XYLHT</name>
<evidence type="ECO:0000256" key="1">
    <source>
        <dbReference type="ARBA" id="ARBA00022448"/>
    </source>
</evidence>
<keyword evidence="1" id="KW-0813">Transport</keyword>
<dbReference type="InterPro" id="IPR036163">
    <property type="entry name" value="HMA_dom_sf"/>
</dbReference>
<evidence type="ECO:0000259" key="8">
    <source>
        <dbReference type="PROSITE" id="PS50846"/>
    </source>
</evidence>
<gene>
    <name evidence="9" type="ORF">L228DRAFT_268998</name>
</gene>
<proteinExistence type="inferred from homology"/>
<evidence type="ECO:0000313" key="10">
    <source>
        <dbReference type="Proteomes" id="UP000076632"/>
    </source>
</evidence>
<dbReference type="GO" id="GO:0006825">
    <property type="term" value="P:copper ion transport"/>
    <property type="evidence" value="ECO:0007669"/>
    <property type="project" value="UniProtKB-KW"/>
</dbReference>
<keyword evidence="3" id="KW-0187">Copper transport</keyword>
<evidence type="ECO:0000256" key="3">
    <source>
        <dbReference type="ARBA" id="ARBA00022796"/>
    </source>
</evidence>
<keyword evidence="5" id="KW-0406">Ion transport</keyword>
<evidence type="ECO:0000256" key="7">
    <source>
        <dbReference type="ARBA" id="ARBA00038171"/>
    </source>
</evidence>
<dbReference type="EMBL" id="KV407460">
    <property type="protein sequence ID" value="KZF21526.1"/>
    <property type="molecule type" value="Genomic_DNA"/>
</dbReference>
<dbReference type="FunFam" id="3.30.70.100:FF:000008">
    <property type="entry name" value="Copper transport protein ATOX1"/>
    <property type="match status" value="1"/>
</dbReference>
<evidence type="ECO:0000256" key="6">
    <source>
        <dbReference type="ARBA" id="ARBA00023186"/>
    </source>
</evidence>
<protein>
    <recommendedName>
        <fullName evidence="8">HMA domain-containing protein</fullName>
    </recommendedName>
</protein>
<evidence type="ECO:0000256" key="5">
    <source>
        <dbReference type="ARBA" id="ARBA00023065"/>
    </source>
</evidence>
<dbReference type="GO" id="GO:0046872">
    <property type="term" value="F:metal ion binding"/>
    <property type="evidence" value="ECO:0007669"/>
    <property type="project" value="UniProtKB-KW"/>
</dbReference>
<reference evidence="9 10" key="1">
    <citation type="journal article" date="2016" name="Fungal Biol.">
        <title>The genome of Xylona heveae provides a window into fungal endophytism.</title>
        <authorList>
            <person name="Gazis R."/>
            <person name="Kuo A."/>
            <person name="Riley R."/>
            <person name="LaButti K."/>
            <person name="Lipzen A."/>
            <person name="Lin J."/>
            <person name="Amirebrahimi M."/>
            <person name="Hesse C.N."/>
            <person name="Spatafora J.W."/>
            <person name="Henrissat B."/>
            <person name="Hainaut M."/>
            <person name="Grigoriev I.V."/>
            <person name="Hibbett D.S."/>
        </authorList>
    </citation>
    <scope>NUCLEOTIDE SEQUENCE [LARGE SCALE GENOMIC DNA]</scope>
    <source>
        <strain evidence="9 10">TC161</strain>
    </source>
</reference>
<comment type="similarity">
    <text evidence="7">Belongs to the ATX1 family.</text>
</comment>
<evidence type="ECO:0000313" key="9">
    <source>
        <dbReference type="EMBL" id="KZF21526.1"/>
    </source>
</evidence>
<dbReference type="PANTHER" id="PTHR46365:SF1">
    <property type="entry name" value="COPPER TRANSPORT PROTEIN ATOX1"/>
    <property type="match status" value="1"/>
</dbReference>
<accession>A0A165FY89</accession>
<organism evidence="9 10">
    <name type="scientific">Xylona heveae (strain CBS 132557 / TC161)</name>
    <dbReference type="NCBI Taxonomy" id="1328760"/>
    <lineage>
        <taxon>Eukaryota</taxon>
        <taxon>Fungi</taxon>
        <taxon>Dikarya</taxon>
        <taxon>Ascomycota</taxon>
        <taxon>Pezizomycotina</taxon>
        <taxon>Xylonomycetes</taxon>
        <taxon>Xylonales</taxon>
        <taxon>Xylonaceae</taxon>
        <taxon>Xylona</taxon>
    </lineage>
</organism>
<dbReference type="Gene3D" id="3.30.70.100">
    <property type="match status" value="1"/>
</dbReference>
<dbReference type="GO" id="GO:0005829">
    <property type="term" value="C:cytosol"/>
    <property type="evidence" value="ECO:0007669"/>
    <property type="project" value="TreeGrafter"/>
</dbReference>
<dbReference type="Pfam" id="PF00403">
    <property type="entry name" value="HMA"/>
    <property type="match status" value="1"/>
</dbReference>
<dbReference type="RefSeq" id="XP_018187081.1">
    <property type="nucleotide sequence ID" value="XM_018335221.1"/>
</dbReference>
<keyword evidence="10" id="KW-1185">Reference proteome</keyword>
<feature type="domain" description="HMA" evidence="8">
    <location>
        <begin position="3"/>
        <end position="68"/>
    </location>
</feature>
<dbReference type="FunCoup" id="A0A165FY89">
    <property type="interactions" value="560"/>
</dbReference>
<dbReference type="OrthoDB" id="689350at2759"/>
<dbReference type="Proteomes" id="UP000076632">
    <property type="component" value="Unassembled WGS sequence"/>
</dbReference>
<dbReference type="AlphaFoldDB" id="A0A165FY89"/>
<dbReference type="CDD" id="cd00371">
    <property type="entry name" value="HMA"/>
    <property type="match status" value="1"/>
</dbReference>
<keyword evidence="4" id="KW-0186">Copper</keyword>